<dbReference type="NCBIfam" id="TIGR01830">
    <property type="entry name" value="3oxo_ACP_reduc"/>
    <property type="match status" value="1"/>
</dbReference>
<evidence type="ECO:0000256" key="4">
    <source>
        <dbReference type="ARBA" id="ARBA00022516"/>
    </source>
</evidence>
<feature type="domain" description="Ketoreductase" evidence="15">
    <location>
        <begin position="5"/>
        <end position="185"/>
    </location>
</feature>
<feature type="binding site" evidence="13">
    <location>
        <position position="89"/>
    </location>
    <ligand>
        <name>NADP(+)</name>
        <dbReference type="ChEBI" id="CHEBI:58349"/>
    </ligand>
</feature>
<evidence type="ECO:0000256" key="13">
    <source>
        <dbReference type="PIRSR" id="PIRSR611284-2"/>
    </source>
</evidence>
<dbReference type="PANTHER" id="PTHR42879">
    <property type="entry name" value="3-OXOACYL-(ACYL-CARRIER-PROTEIN) REDUCTASE"/>
    <property type="match status" value="1"/>
</dbReference>
<evidence type="ECO:0000256" key="10">
    <source>
        <dbReference type="ARBA" id="ARBA00023221"/>
    </source>
</evidence>
<organism evidence="16 17">
    <name type="scientific">Lachnoclostridium phocaeense</name>
    <dbReference type="NCBI Taxonomy" id="1871021"/>
    <lineage>
        <taxon>Bacteria</taxon>
        <taxon>Bacillati</taxon>
        <taxon>Bacillota</taxon>
        <taxon>Clostridia</taxon>
        <taxon>Lachnospirales</taxon>
        <taxon>Lachnospiraceae</taxon>
    </lineage>
</organism>
<dbReference type="SMART" id="SM00822">
    <property type="entry name" value="PKS_KR"/>
    <property type="match status" value="1"/>
</dbReference>
<keyword evidence="10" id="KW-0753">Steroid metabolism</keyword>
<dbReference type="PRINTS" id="PR00081">
    <property type="entry name" value="GDHRDH"/>
</dbReference>
<dbReference type="InterPro" id="IPR002347">
    <property type="entry name" value="SDR_fam"/>
</dbReference>
<dbReference type="NCBIfam" id="NF009466">
    <property type="entry name" value="PRK12826.1-2"/>
    <property type="match status" value="1"/>
</dbReference>
<dbReference type="Gene3D" id="3.40.50.720">
    <property type="entry name" value="NAD(P)-binding Rossmann-like Domain"/>
    <property type="match status" value="1"/>
</dbReference>
<evidence type="ECO:0000256" key="2">
    <source>
        <dbReference type="ARBA" id="ARBA00005194"/>
    </source>
</evidence>
<dbReference type="InterPro" id="IPR057326">
    <property type="entry name" value="KR_dom"/>
</dbReference>
<keyword evidence="6 13" id="KW-0521">NADP</keyword>
<comment type="function">
    <text evidence="1 14">Catalyzes the NADPH-dependent reduction of beta-ketoacyl-ACP substrates to beta-hydroxyacyl-ACP products, the first reductive step in the elongation cycle of fatty acid biosynthesis.</text>
</comment>
<dbReference type="NCBIfam" id="NF004198">
    <property type="entry name" value="PRK05653.1-3"/>
    <property type="match status" value="1"/>
</dbReference>
<dbReference type="OrthoDB" id="9803333at2"/>
<dbReference type="FunFam" id="3.40.50.720:FF:000037">
    <property type="entry name" value="3-oxoacyl-[acyl-carrier-protein] reductase FabG"/>
    <property type="match status" value="1"/>
</dbReference>
<accession>A0A921I437</accession>
<evidence type="ECO:0000256" key="6">
    <source>
        <dbReference type="ARBA" id="ARBA00022857"/>
    </source>
</evidence>
<evidence type="ECO:0000256" key="1">
    <source>
        <dbReference type="ARBA" id="ARBA00002607"/>
    </source>
</evidence>
<keyword evidence="8 14" id="KW-0443">Lipid metabolism</keyword>
<gene>
    <name evidence="16" type="primary">fabG</name>
    <name evidence="16" type="ORF">K8V82_10335</name>
</gene>
<evidence type="ECO:0000313" key="17">
    <source>
        <dbReference type="Proteomes" id="UP000769156"/>
    </source>
</evidence>
<dbReference type="EMBL" id="DYVY01000171">
    <property type="protein sequence ID" value="HJF95166.1"/>
    <property type="molecule type" value="Genomic_DNA"/>
</dbReference>
<reference evidence="16" key="2">
    <citation type="submission" date="2021-09" db="EMBL/GenBank/DDBJ databases">
        <authorList>
            <person name="Gilroy R."/>
        </authorList>
    </citation>
    <scope>NUCLEOTIDE SEQUENCE</scope>
    <source>
        <strain evidence="16">ChiSjej5B23-16112</strain>
    </source>
</reference>
<dbReference type="GO" id="GO:0004316">
    <property type="term" value="F:3-oxoacyl-[acyl-carrier-protein] reductase (NADPH) activity"/>
    <property type="evidence" value="ECO:0007669"/>
    <property type="project" value="UniProtKB-UniRule"/>
</dbReference>
<name>A0A921I437_9FIRM</name>
<dbReference type="PRINTS" id="PR00080">
    <property type="entry name" value="SDRFAMILY"/>
</dbReference>
<dbReference type="Pfam" id="PF13561">
    <property type="entry name" value="adh_short_C2"/>
    <property type="match status" value="1"/>
</dbReference>
<evidence type="ECO:0000313" key="16">
    <source>
        <dbReference type="EMBL" id="HJF95166.1"/>
    </source>
</evidence>
<dbReference type="InterPro" id="IPR020904">
    <property type="entry name" value="Sc_DH/Rdtase_CS"/>
</dbReference>
<dbReference type="PROSITE" id="PS00061">
    <property type="entry name" value="ADH_SHORT"/>
    <property type="match status" value="1"/>
</dbReference>
<evidence type="ECO:0000256" key="11">
    <source>
        <dbReference type="ARBA" id="ARBA00048508"/>
    </source>
</evidence>
<dbReference type="InterPro" id="IPR036291">
    <property type="entry name" value="NAD(P)-bd_dom_sf"/>
</dbReference>
<evidence type="ECO:0000256" key="12">
    <source>
        <dbReference type="PIRSR" id="PIRSR611284-1"/>
    </source>
</evidence>
<reference evidence="16" key="1">
    <citation type="journal article" date="2021" name="PeerJ">
        <title>Extensive microbial diversity within the chicken gut microbiome revealed by metagenomics and culture.</title>
        <authorList>
            <person name="Gilroy R."/>
            <person name="Ravi A."/>
            <person name="Getino M."/>
            <person name="Pursley I."/>
            <person name="Horton D.L."/>
            <person name="Alikhan N.F."/>
            <person name="Baker D."/>
            <person name="Gharbi K."/>
            <person name="Hall N."/>
            <person name="Watson M."/>
            <person name="Adriaenssens E.M."/>
            <person name="Foster-Nyarko E."/>
            <person name="Jarju S."/>
            <person name="Secka A."/>
            <person name="Antonio M."/>
            <person name="Oren A."/>
            <person name="Chaudhuri R.R."/>
            <person name="La Ragione R."/>
            <person name="Hildebrand F."/>
            <person name="Pallen M.J."/>
        </authorList>
    </citation>
    <scope>NUCLEOTIDE SEQUENCE</scope>
    <source>
        <strain evidence="16">ChiSjej5B23-16112</strain>
    </source>
</reference>
<sequence length="246" mass="25960">MLDGKIAVVTGASRGIGRAIALELASRGAFVVVNYNGSKDRAEEVKKEIEAAGGKAEVYQCNVSDFEKCQAFIQDVIKTYGRLDILVNNAGITRDGLLMKMSEADFDSVIETNLKGTFNTIRFASRQMLKQRSGRIINMSSVVGIAGNAGQANYASSKAGVIGLTKAVARELASRGITVNAIAPGFIETEMTEVLSDAVKEASVAQIPLGRFGKPEDIAKTAAFLASDDAGYITGQVIQVDGGMAI</sequence>
<dbReference type="CDD" id="cd05333">
    <property type="entry name" value="BKR_SDR_c"/>
    <property type="match status" value="1"/>
</dbReference>
<protein>
    <recommendedName>
        <fullName evidence="14">3-oxoacyl-[acyl-carrier-protein] reductase</fullName>
        <ecNumber evidence="14">1.1.1.100</ecNumber>
    </recommendedName>
</protein>
<evidence type="ECO:0000256" key="8">
    <source>
        <dbReference type="ARBA" id="ARBA00023098"/>
    </source>
</evidence>
<comment type="pathway">
    <text evidence="2 14">Lipid metabolism; fatty acid biosynthesis.</text>
</comment>
<keyword evidence="4 14" id="KW-0444">Lipid biosynthesis</keyword>
<dbReference type="SUPFAM" id="SSF51735">
    <property type="entry name" value="NAD(P)-binding Rossmann-fold domains"/>
    <property type="match status" value="1"/>
</dbReference>
<feature type="binding site" evidence="13">
    <location>
        <begin position="154"/>
        <end position="158"/>
    </location>
    <ligand>
        <name>NADP(+)</name>
        <dbReference type="ChEBI" id="CHEBI:58349"/>
    </ligand>
</feature>
<dbReference type="NCBIfam" id="NF005559">
    <property type="entry name" value="PRK07231.1"/>
    <property type="match status" value="1"/>
</dbReference>
<dbReference type="InterPro" id="IPR011284">
    <property type="entry name" value="3oxo_ACP_reduc"/>
</dbReference>
<comment type="subunit">
    <text evidence="14">Homotetramer.</text>
</comment>
<dbReference type="AlphaFoldDB" id="A0A921I437"/>
<dbReference type="InterPro" id="IPR050259">
    <property type="entry name" value="SDR"/>
</dbReference>
<dbReference type="RefSeq" id="WP_076779201.1">
    <property type="nucleotide sequence ID" value="NZ_CAUGIN010000014.1"/>
</dbReference>
<feature type="binding site" evidence="13">
    <location>
        <position position="187"/>
    </location>
    <ligand>
        <name>NADP(+)</name>
        <dbReference type="ChEBI" id="CHEBI:58349"/>
    </ligand>
</feature>
<evidence type="ECO:0000259" key="15">
    <source>
        <dbReference type="SMART" id="SM00822"/>
    </source>
</evidence>
<evidence type="ECO:0000256" key="7">
    <source>
        <dbReference type="ARBA" id="ARBA00023002"/>
    </source>
</evidence>
<dbReference type="Proteomes" id="UP000769156">
    <property type="component" value="Unassembled WGS sequence"/>
</dbReference>
<comment type="similarity">
    <text evidence="3 14">Belongs to the short-chain dehydrogenases/reductases (SDR) family.</text>
</comment>
<proteinExistence type="inferred from homology"/>
<dbReference type="NCBIfam" id="NF004199">
    <property type="entry name" value="PRK05653.1-4"/>
    <property type="match status" value="1"/>
</dbReference>
<evidence type="ECO:0000256" key="3">
    <source>
        <dbReference type="ARBA" id="ARBA00006484"/>
    </source>
</evidence>
<comment type="catalytic activity">
    <reaction evidence="11 14">
        <text>a (3R)-hydroxyacyl-[ACP] + NADP(+) = a 3-oxoacyl-[ACP] + NADPH + H(+)</text>
        <dbReference type="Rhea" id="RHEA:17397"/>
        <dbReference type="Rhea" id="RHEA-COMP:9916"/>
        <dbReference type="Rhea" id="RHEA-COMP:9945"/>
        <dbReference type="ChEBI" id="CHEBI:15378"/>
        <dbReference type="ChEBI" id="CHEBI:57783"/>
        <dbReference type="ChEBI" id="CHEBI:58349"/>
        <dbReference type="ChEBI" id="CHEBI:78776"/>
        <dbReference type="ChEBI" id="CHEBI:78827"/>
        <dbReference type="EC" id="1.1.1.100"/>
    </reaction>
</comment>
<feature type="active site" description="Proton acceptor" evidence="12">
    <location>
        <position position="154"/>
    </location>
</feature>
<evidence type="ECO:0000256" key="9">
    <source>
        <dbReference type="ARBA" id="ARBA00023160"/>
    </source>
</evidence>
<dbReference type="NCBIfam" id="NF004200">
    <property type="entry name" value="PRK05653.1-5"/>
    <property type="match status" value="1"/>
</dbReference>
<keyword evidence="9 14" id="KW-0275">Fatty acid biosynthesis</keyword>
<keyword evidence="5 14" id="KW-0276">Fatty acid metabolism</keyword>
<evidence type="ECO:0000256" key="5">
    <source>
        <dbReference type="ARBA" id="ARBA00022832"/>
    </source>
</evidence>
<keyword evidence="7 14" id="KW-0560">Oxidoreductase</keyword>
<dbReference type="PANTHER" id="PTHR42879:SF2">
    <property type="entry name" value="3-OXOACYL-[ACYL-CARRIER-PROTEIN] REDUCTASE FABG"/>
    <property type="match status" value="1"/>
</dbReference>
<dbReference type="NCBIfam" id="NF009464">
    <property type="entry name" value="PRK12824.1"/>
    <property type="match status" value="1"/>
</dbReference>
<dbReference type="GO" id="GO:0051287">
    <property type="term" value="F:NAD binding"/>
    <property type="evidence" value="ECO:0007669"/>
    <property type="project" value="UniProtKB-UniRule"/>
</dbReference>
<dbReference type="EC" id="1.1.1.100" evidence="14"/>
<evidence type="ECO:0000256" key="14">
    <source>
        <dbReference type="RuleBase" id="RU366074"/>
    </source>
</evidence>
<dbReference type="GO" id="GO:0008202">
    <property type="term" value="P:steroid metabolic process"/>
    <property type="evidence" value="ECO:0007669"/>
    <property type="project" value="UniProtKB-KW"/>
</dbReference>
<feature type="binding site" evidence="13">
    <location>
        <begin position="11"/>
        <end position="14"/>
    </location>
    <ligand>
        <name>NADP(+)</name>
        <dbReference type="ChEBI" id="CHEBI:58349"/>
    </ligand>
</feature>
<comment type="caution">
    <text evidence="16">The sequence shown here is derived from an EMBL/GenBank/DDBJ whole genome shotgun (WGS) entry which is preliminary data.</text>
</comment>
<dbReference type="GO" id="GO:0006633">
    <property type="term" value="P:fatty acid biosynthetic process"/>
    <property type="evidence" value="ECO:0007669"/>
    <property type="project" value="UniProtKB-KW"/>
</dbReference>
<feature type="binding site" evidence="13">
    <location>
        <begin position="62"/>
        <end position="63"/>
    </location>
    <ligand>
        <name>NADP(+)</name>
        <dbReference type="ChEBI" id="CHEBI:58349"/>
    </ligand>
</feature>